<dbReference type="Proteomes" id="UP000037109">
    <property type="component" value="Unassembled WGS sequence"/>
</dbReference>
<gene>
    <name evidence="2" type="ORF">AF332_15100</name>
</gene>
<dbReference type="PATRIC" id="fig|1459.3.peg.3261"/>
<dbReference type="OrthoDB" id="1344676at2"/>
<sequence length="162" mass="18390">MSQYEFLSLLIGIAGVLVAGIAASIYYIQLRKMASSILIAQQQLKSMAQSVEQAARANSLTVLTLEEATRRSREKLADISTKVESYKDVELAKKAINEAIENYLNSLDRLCACIRRGHVPEDEYRKDYRDVIKQTIKNYKSYFGPGTSFTNILKLNEKWSEE</sequence>
<dbReference type="InterPro" id="IPR031876">
    <property type="entry name" value="DUF4760"/>
</dbReference>
<reference evidence="3" key="1">
    <citation type="submission" date="2015-07" db="EMBL/GenBank/DDBJ databases">
        <title>Fjat-10036 dsm4.</title>
        <authorList>
            <person name="Liu B."/>
            <person name="Wang J."/>
            <person name="Zhu Y."/>
            <person name="Liu G."/>
            <person name="Chen Q."/>
            <person name="Chen Z."/>
            <person name="Lan J."/>
            <person name="Che J."/>
            <person name="Ge C."/>
            <person name="Shi H."/>
            <person name="Pan Z."/>
            <person name="Liu X."/>
        </authorList>
    </citation>
    <scope>NUCLEOTIDE SEQUENCE [LARGE SCALE GENOMIC DNA]</scope>
    <source>
        <strain evidence="3">DSM 4</strain>
    </source>
</reference>
<evidence type="ECO:0000313" key="2">
    <source>
        <dbReference type="EMBL" id="KON88016.1"/>
    </source>
</evidence>
<dbReference type="Pfam" id="PF15956">
    <property type="entry name" value="DUF4760"/>
    <property type="match status" value="1"/>
</dbReference>
<feature type="transmembrane region" description="Helical" evidence="1">
    <location>
        <begin position="6"/>
        <end position="28"/>
    </location>
</feature>
<dbReference type="RefSeq" id="WP_053435381.1">
    <property type="nucleotide sequence ID" value="NZ_LGUF01000007.1"/>
</dbReference>
<comment type="caution">
    <text evidence="2">The sequence shown here is derived from an EMBL/GenBank/DDBJ whole genome shotgun (WGS) entry which is preliminary data.</text>
</comment>
<keyword evidence="1" id="KW-0472">Membrane</keyword>
<name>A0A0M0GF09_SPOGL</name>
<dbReference type="EMBL" id="LGUF01000007">
    <property type="protein sequence ID" value="KON88016.1"/>
    <property type="molecule type" value="Genomic_DNA"/>
</dbReference>
<evidence type="ECO:0000256" key="1">
    <source>
        <dbReference type="SAM" id="Phobius"/>
    </source>
</evidence>
<keyword evidence="1" id="KW-1133">Transmembrane helix</keyword>
<evidence type="ECO:0000313" key="3">
    <source>
        <dbReference type="Proteomes" id="UP000037109"/>
    </source>
</evidence>
<accession>A0A0M0GF09</accession>
<keyword evidence="1" id="KW-0812">Transmembrane</keyword>
<dbReference type="AlphaFoldDB" id="A0A0M0GF09"/>
<keyword evidence="3" id="KW-1185">Reference proteome</keyword>
<protein>
    <submittedName>
        <fullName evidence="2">Uncharacterized protein</fullName>
    </submittedName>
</protein>
<proteinExistence type="predicted"/>
<organism evidence="2 3">
    <name type="scientific">Sporosarcina globispora</name>
    <name type="common">Bacillus globisporus</name>
    <dbReference type="NCBI Taxonomy" id="1459"/>
    <lineage>
        <taxon>Bacteria</taxon>
        <taxon>Bacillati</taxon>
        <taxon>Bacillota</taxon>
        <taxon>Bacilli</taxon>
        <taxon>Bacillales</taxon>
        <taxon>Caryophanaceae</taxon>
        <taxon>Sporosarcina</taxon>
    </lineage>
</organism>